<dbReference type="HAMAP" id="MF_00245">
    <property type="entry name" value="UPF0122"/>
    <property type="match status" value="1"/>
</dbReference>
<name>A0A0B4N042_9BACT</name>
<dbReference type="PANTHER" id="PTHR40083">
    <property type="entry name" value="UPF0122 PROTEIN CBO2450/CLC_2298"/>
    <property type="match status" value="1"/>
</dbReference>
<comment type="function">
    <text evidence="2 3">Might take part in the signal recognition particle (SRP) pathway. This is inferred from the conservation of its genetic proximity to ftsY/ffh. May be a regulatory protein.</text>
</comment>
<dbReference type="SUPFAM" id="SSF88659">
    <property type="entry name" value="Sigma3 and sigma4 domains of RNA polymerase sigma factors"/>
    <property type="match status" value="1"/>
</dbReference>
<accession>A0A0B4N042</accession>
<dbReference type="InterPro" id="IPR036388">
    <property type="entry name" value="WH-like_DNA-bd_sf"/>
</dbReference>
<sequence>MRNERVCGMSKSLDHTILFDIYAPLLTEKQRDTLDLYYNEDLSLGEIAESTGITRQAVMGCIHKCEQRLEELEEIMGLADRFRKISEQLDTLEGFTYTDPVALDIIETIRELL</sequence>
<dbReference type="EMBL" id="KJ631393">
    <property type="protein sequence ID" value="AIF26099.1"/>
    <property type="molecule type" value="Genomic_DNA"/>
</dbReference>
<dbReference type="Pfam" id="PF04297">
    <property type="entry name" value="UPF0122"/>
    <property type="match status" value="1"/>
</dbReference>
<evidence type="ECO:0000256" key="2">
    <source>
        <dbReference type="ARBA" id="ARBA00024764"/>
    </source>
</evidence>
<evidence type="ECO:0000256" key="3">
    <source>
        <dbReference type="HAMAP-Rule" id="MF_00245"/>
    </source>
</evidence>
<dbReference type="InterPro" id="IPR013324">
    <property type="entry name" value="RNA_pol_sigma_r3/r4-like"/>
</dbReference>
<dbReference type="PANTHER" id="PTHR40083:SF1">
    <property type="entry name" value="UPF0122 PROTEIN YLXM"/>
    <property type="match status" value="1"/>
</dbReference>
<reference evidence="4" key="1">
    <citation type="submission" date="2014-03" db="EMBL/GenBank/DDBJ databases">
        <title>A sequence of cellulolytic fosmid clone of goat rumen metagenome.</title>
        <authorList>
            <person name="Lee K.-T."/>
            <person name="Kim J.-Y."/>
            <person name="Kim Y.-J."/>
            <person name="Ahn J.-H."/>
            <person name="Park M.-N."/>
            <person name="Kim J.-H."/>
            <person name="Kim T.-H."/>
        </authorList>
    </citation>
    <scope>NUCLEOTIDE SEQUENCE</scope>
</reference>
<dbReference type="InterPro" id="IPR007394">
    <property type="entry name" value="UPF0122"/>
</dbReference>
<evidence type="ECO:0000313" key="4">
    <source>
        <dbReference type="EMBL" id="AIF26099.1"/>
    </source>
</evidence>
<dbReference type="Gene3D" id="1.10.10.10">
    <property type="entry name" value="Winged helix-like DNA-binding domain superfamily/Winged helix DNA-binding domain"/>
    <property type="match status" value="1"/>
</dbReference>
<proteinExistence type="inferred from homology"/>
<dbReference type="NCBIfam" id="NF045758">
    <property type="entry name" value="YlxM"/>
    <property type="match status" value="1"/>
</dbReference>
<organism evidence="4">
    <name type="scientific">uncultured bacterium Ad_136_J17_contig2</name>
    <dbReference type="NCBI Taxonomy" id="1489302"/>
    <lineage>
        <taxon>Bacteria</taxon>
        <taxon>environmental samples</taxon>
    </lineage>
</organism>
<dbReference type="AlphaFoldDB" id="A0A0B4N042"/>
<dbReference type="InterPro" id="IPR054831">
    <property type="entry name" value="UPF0122_fam_protein"/>
</dbReference>
<comment type="similarity">
    <text evidence="1 3">Belongs to the UPF0122 family.</text>
</comment>
<protein>
    <recommendedName>
        <fullName evidence="3">UPF0122 protein</fullName>
    </recommendedName>
</protein>
<evidence type="ECO:0000256" key="1">
    <source>
        <dbReference type="ARBA" id="ARBA00008720"/>
    </source>
</evidence>